<evidence type="ECO:0000256" key="2">
    <source>
        <dbReference type="ARBA" id="ARBA00022475"/>
    </source>
</evidence>
<keyword evidence="6 9" id="KW-0472">Membrane</keyword>
<dbReference type="EMBL" id="CP089982">
    <property type="protein sequence ID" value="WXA92980.1"/>
    <property type="molecule type" value="Genomic_DNA"/>
</dbReference>
<accession>A0ABZ2K5Z3</accession>
<dbReference type="GO" id="GO:0016746">
    <property type="term" value="F:acyltransferase activity"/>
    <property type="evidence" value="ECO:0007669"/>
    <property type="project" value="UniProtKB-KW"/>
</dbReference>
<evidence type="ECO:0000256" key="4">
    <source>
        <dbReference type="ARBA" id="ARBA00022692"/>
    </source>
</evidence>
<dbReference type="PANTHER" id="PTHR23028:SF53">
    <property type="entry name" value="ACYL_TRANSF_3 DOMAIN-CONTAINING PROTEIN"/>
    <property type="match status" value="1"/>
</dbReference>
<keyword evidence="3" id="KW-0808">Transferase</keyword>
<feature type="transmembrane region" description="Helical" evidence="9">
    <location>
        <begin position="289"/>
        <end position="308"/>
    </location>
</feature>
<feature type="transmembrane region" description="Helical" evidence="9">
    <location>
        <begin position="328"/>
        <end position="345"/>
    </location>
</feature>
<feature type="transmembrane region" description="Helical" evidence="9">
    <location>
        <begin position="171"/>
        <end position="191"/>
    </location>
</feature>
<feature type="transmembrane region" description="Helical" evidence="9">
    <location>
        <begin position="77"/>
        <end position="96"/>
    </location>
</feature>
<dbReference type="InterPro" id="IPR002656">
    <property type="entry name" value="Acyl_transf_3_dom"/>
</dbReference>
<evidence type="ECO:0000256" key="8">
    <source>
        <dbReference type="SAM" id="MobiDB-lite"/>
    </source>
</evidence>
<evidence type="ECO:0000313" key="12">
    <source>
        <dbReference type="EMBL" id="WXA92980.1"/>
    </source>
</evidence>
<feature type="transmembrane region" description="Helical" evidence="9">
    <location>
        <begin position="357"/>
        <end position="375"/>
    </location>
</feature>
<dbReference type="InterPro" id="IPR036514">
    <property type="entry name" value="SGNH_hydro_sf"/>
</dbReference>
<feature type="domain" description="Acyltransferase 3" evidence="10">
    <location>
        <begin position="10"/>
        <end position="341"/>
    </location>
</feature>
<evidence type="ECO:0000256" key="7">
    <source>
        <dbReference type="ARBA" id="ARBA00023315"/>
    </source>
</evidence>
<dbReference type="Pfam" id="PF19040">
    <property type="entry name" value="SGNH"/>
    <property type="match status" value="1"/>
</dbReference>
<evidence type="ECO:0000256" key="5">
    <source>
        <dbReference type="ARBA" id="ARBA00022989"/>
    </source>
</evidence>
<dbReference type="PANTHER" id="PTHR23028">
    <property type="entry name" value="ACETYLTRANSFERASE"/>
    <property type="match status" value="1"/>
</dbReference>
<sequence>MRNHALPHLPALDGLRGLALLGVLFFHANGALPGGYLGVDLFFVLSGFLITSLLLAEHRGTGRIELSSFWVRRAKRLMPALLSVMLAVALYSRFFAKPDELAGLRAEGLATLAYVANWRTIMAQKSYWDLFVAPSPLEHTWSLAIEEQFYVLWPLLVALLLHRFGAWRNRAVLVASLALTALSMVTMFALFDPEHVSRVYLGTDTRAAGILAGAALAAVLPPNHAFSRPAVRVLDALGLACILGLGVAWCSLEGQDPFLYRGGLWLTEAGALVLIACATQERSLVARALSFRPLTLVGTISYGVYLWHWPIDVWLTQERLPAGRWLPLLQIALTFAVAIVSYRFLEQPIRHGRLRLGRPVFVVPSTLAIIVFLVVRATAARASSMEATRDFAPPPSSGPAEPPPGEPVDFRVMLVGDSTANSLGWGLRGLHAPGVAIDLMGRDGCTMLWDTCDGHLWAQHTASMRPNASLVFLGGAFLHGLTVKNRWHKACHREWNHKFQETLTRRLDDLKSEDTRVWAVTVPYPLGPWDRADFRAEVDCINTTIRKAVASSNDVGILDLAEYLCPKGSCQREHDGVPIRPDGAHYSVEGAADLARWVFERIRPR</sequence>
<dbReference type="RefSeq" id="WP_394843579.1">
    <property type="nucleotide sequence ID" value="NZ_CP089982.1"/>
</dbReference>
<keyword evidence="4 9" id="KW-0812">Transmembrane</keyword>
<reference evidence="12 13" key="1">
    <citation type="submission" date="2021-12" db="EMBL/GenBank/DDBJ databases">
        <title>Discovery of the Pendulisporaceae a myxobacterial family with distinct sporulation behavior and unique specialized metabolism.</title>
        <authorList>
            <person name="Garcia R."/>
            <person name="Popoff A."/>
            <person name="Bader C.D."/>
            <person name="Loehr J."/>
            <person name="Walesch S."/>
            <person name="Walt C."/>
            <person name="Boldt J."/>
            <person name="Bunk B."/>
            <person name="Haeckl F.J.F.P.J."/>
            <person name="Gunesch A.P."/>
            <person name="Birkelbach J."/>
            <person name="Nuebel U."/>
            <person name="Pietschmann T."/>
            <person name="Bach T."/>
            <person name="Mueller R."/>
        </authorList>
    </citation>
    <scope>NUCLEOTIDE SEQUENCE [LARGE SCALE GENOMIC DNA]</scope>
    <source>
        <strain evidence="12 13">MSr12523</strain>
    </source>
</reference>
<feature type="transmembrane region" description="Helical" evidence="9">
    <location>
        <begin position="36"/>
        <end position="56"/>
    </location>
</feature>
<dbReference type="Gene3D" id="3.40.50.1110">
    <property type="entry name" value="SGNH hydrolase"/>
    <property type="match status" value="1"/>
</dbReference>
<keyword evidence="13" id="KW-1185">Reference proteome</keyword>
<evidence type="ECO:0000256" key="3">
    <source>
        <dbReference type="ARBA" id="ARBA00022679"/>
    </source>
</evidence>
<organism evidence="12 13">
    <name type="scientific">Pendulispora brunnea</name>
    <dbReference type="NCBI Taxonomy" id="2905690"/>
    <lineage>
        <taxon>Bacteria</taxon>
        <taxon>Pseudomonadati</taxon>
        <taxon>Myxococcota</taxon>
        <taxon>Myxococcia</taxon>
        <taxon>Myxococcales</taxon>
        <taxon>Sorangiineae</taxon>
        <taxon>Pendulisporaceae</taxon>
        <taxon>Pendulispora</taxon>
    </lineage>
</organism>
<feature type="transmembrane region" description="Helical" evidence="9">
    <location>
        <begin position="203"/>
        <end position="221"/>
    </location>
</feature>
<evidence type="ECO:0000259" key="10">
    <source>
        <dbReference type="Pfam" id="PF01757"/>
    </source>
</evidence>
<evidence type="ECO:0000256" key="6">
    <source>
        <dbReference type="ARBA" id="ARBA00023136"/>
    </source>
</evidence>
<feature type="region of interest" description="Disordered" evidence="8">
    <location>
        <begin position="386"/>
        <end position="405"/>
    </location>
</feature>
<dbReference type="Pfam" id="PF01757">
    <property type="entry name" value="Acyl_transf_3"/>
    <property type="match status" value="1"/>
</dbReference>
<evidence type="ECO:0000313" key="13">
    <source>
        <dbReference type="Proteomes" id="UP001379533"/>
    </source>
</evidence>
<proteinExistence type="predicted"/>
<evidence type="ECO:0000256" key="9">
    <source>
        <dbReference type="SAM" id="Phobius"/>
    </source>
</evidence>
<comment type="subcellular location">
    <subcellularLocation>
        <location evidence="1">Cell membrane</location>
        <topology evidence="1">Multi-pass membrane protein</topology>
    </subcellularLocation>
</comment>
<dbReference type="InterPro" id="IPR050879">
    <property type="entry name" value="Acyltransferase_3"/>
</dbReference>
<feature type="transmembrane region" description="Helical" evidence="9">
    <location>
        <begin position="258"/>
        <end position="277"/>
    </location>
</feature>
<gene>
    <name evidence="12" type="ORF">LZC95_41835</name>
</gene>
<keyword evidence="2" id="KW-1003">Cell membrane</keyword>
<dbReference type="Proteomes" id="UP001379533">
    <property type="component" value="Chromosome"/>
</dbReference>
<protein>
    <submittedName>
        <fullName evidence="12">Acyltransferase</fullName>
    </submittedName>
</protein>
<name>A0ABZ2K5Z3_9BACT</name>
<keyword evidence="5 9" id="KW-1133">Transmembrane helix</keyword>
<feature type="domain" description="SGNH" evidence="11">
    <location>
        <begin position="411"/>
        <end position="595"/>
    </location>
</feature>
<feature type="transmembrane region" description="Helical" evidence="9">
    <location>
        <begin position="233"/>
        <end position="252"/>
    </location>
</feature>
<feature type="compositionally biased region" description="Pro residues" evidence="8">
    <location>
        <begin position="392"/>
        <end position="405"/>
    </location>
</feature>
<evidence type="ECO:0000259" key="11">
    <source>
        <dbReference type="Pfam" id="PF19040"/>
    </source>
</evidence>
<evidence type="ECO:0000256" key="1">
    <source>
        <dbReference type="ARBA" id="ARBA00004651"/>
    </source>
</evidence>
<dbReference type="SUPFAM" id="SSF52266">
    <property type="entry name" value="SGNH hydrolase"/>
    <property type="match status" value="1"/>
</dbReference>
<keyword evidence="7 12" id="KW-0012">Acyltransferase</keyword>
<feature type="transmembrane region" description="Helical" evidence="9">
    <location>
        <begin position="148"/>
        <end position="164"/>
    </location>
</feature>
<dbReference type="InterPro" id="IPR043968">
    <property type="entry name" value="SGNH"/>
</dbReference>